<comment type="similarity">
    <text evidence="1 4">Belongs to the D-isomer specific 2-hydroxyacid dehydrogenase family.</text>
</comment>
<reference evidence="7 8" key="1">
    <citation type="submission" date="2020-02" db="EMBL/GenBank/DDBJ databases">
        <title>Draft Genome Sequence of Verrucosispora sp. Strain CWR15, Isolated from Gulf of Mexico Sponge.</title>
        <authorList>
            <person name="Kennedy S.J."/>
            <person name="Cella E."/>
            <person name="Azarian T."/>
            <person name="Baker B.J."/>
            <person name="Shaw L.N."/>
        </authorList>
    </citation>
    <scope>NUCLEOTIDE SEQUENCE [LARGE SCALE GENOMIC DNA]</scope>
    <source>
        <strain evidence="7 8">CWR15</strain>
    </source>
</reference>
<evidence type="ECO:0000256" key="4">
    <source>
        <dbReference type="RuleBase" id="RU003719"/>
    </source>
</evidence>
<sequence>MRVTVFSTKPYDRTFLSEANAAAGHELTFLEPRLTAQTARLAEGSDAVCAFVNDDLCAEALGQLADVGVRVVALRSAGFNNVDVVAARKLGLTVVRVPEYSPHAVAEHTAGLILSLNRKIHRAYNRVREHNFALAGLLGFDLHGRTVGIVGTGRIGVCVAQIMAGFGCRVLASDPYPNEAAVAAGVEYVPLERLLTESHIVTLHCPLTPDTRHLIDADRIALLREGVMLINTGRGALVDTRAVIDGLKSGRIGYLGLDVYEEESELFFEDRSERVLGDDDFARLTTFPNVLITGHQAFFTEDGLHNIAETTLTNLTTVQNDGPDAVPAPARVC</sequence>
<evidence type="ECO:0000256" key="3">
    <source>
        <dbReference type="ARBA" id="ARBA00023027"/>
    </source>
</evidence>
<feature type="domain" description="D-isomer specific 2-hydroxyacid dehydrogenase catalytic" evidence="5">
    <location>
        <begin position="4"/>
        <end position="321"/>
    </location>
</feature>
<proteinExistence type="inferred from homology"/>
<keyword evidence="2 4" id="KW-0560">Oxidoreductase</keyword>
<dbReference type="Pfam" id="PF02826">
    <property type="entry name" value="2-Hacid_dh_C"/>
    <property type="match status" value="1"/>
</dbReference>
<evidence type="ECO:0000259" key="5">
    <source>
        <dbReference type="Pfam" id="PF00389"/>
    </source>
</evidence>
<dbReference type="PROSITE" id="PS00670">
    <property type="entry name" value="D_2_HYDROXYACID_DH_2"/>
    <property type="match status" value="1"/>
</dbReference>
<dbReference type="EMBL" id="SAIY01000013">
    <property type="protein sequence ID" value="NGM16082.1"/>
    <property type="molecule type" value="Genomic_DNA"/>
</dbReference>
<dbReference type="AlphaFoldDB" id="A0A6M1LD01"/>
<evidence type="ECO:0000256" key="2">
    <source>
        <dbReference type="ARBA" id="ARBA00023002"/>
    </source>
</evidence>
<dbReference type="PROSITE" id="PS00671">
    <property type="entry name" value="D_2_HYDROXYACID_DH_3"/>
    <property type="match status" value="1"/>
</dbReference>
<dbReference type="RefSeq" id="WP_164449943.1">
    <property type="nucleotide sequence ID" value="NZ_SAIY01000013.1"/>
</dbReference>
<dbReference type="PANTHER" id="PTHR43026:SF1">
    <property type="entry name" value="2-HYDROXYACID DEHYDROGENASE HOMOLOG 1-RELATED"/>
    <property type="match status" value="1"/>
</dbReference>
<organism evidence="7 8">
    <name type="scientific">Verrucosispora sioxanthis</name>
    <dbReference type="NCBI Taxonomy" id="2499994"/>
    <lineage>
        <taxon>Bacteria</taxon>
        <taxon>Bacillati</taxon>
        <taxon>Actinomycetota</taxon>
        <taxon>Actinomycetes</taxon>
        <taxon>Micromonosporales</taxon>
        <taxon>Micromonosporaceae</taxon>
        <taxon>Micromonospora</taxon>
    </lineage>
</organism>
<dbReference type="GO" id="GO:0051287">
    <property type="term" value="F:NAD binding"/>
    <property type="evidence" value="ECO:0007669"/>
    <property type="project" value="InterPro"/>
</dbReference>
<dbReference type="Gene3D" id="3.40.50.720">
    <property type="entry name" value="NAD(P)-binding Rossmann-like Domain"/>
    <property type="match status" value="2"/>
</dbReference>
<evidence type="ECO:0000313" key="8">
    <source>
        <dbReference type="Proteomes" id="UP000478148"/>
    </source>
</evidence>
<name>A0A6M1LD01_9ACTN</name>
<keyword evidence="8" id="KW-1185">Reference proteome</keyword>
<dbReference type="CDD" id="cd12183">
    <property type="entry name" value="LDH_like_2"/>
    <property type="match status" value="1"/>
</dbReference>
<dbReference type="InterPro" id="IPR006139">
    <property type="entry name" value="D-isomer_2_OHA_DH_cat_dom"/>
</dbReference>
<dbReference type="Pfam" id="PF00389">
    <property type="entry name" value="2-Hacid_dh"/>
    <property type="match status" value="1"/>
</dbReference>
<evidence type="ECO:0000256" key="1">
    <source>
        <dbReference type="ARBA" id="ARBA00005854"/>
    </source>
</evidence>
<accession>A0A6M1LD01</accession>
<dbReference type="SUPFAM" id="SSF52283">
    <property type="entry name" value="Formate/glycerate dehydrogenase catalytic domain-like"/>
    <property type="match status" value="1"/>
</dbReference>
<dbReference type="Proteomes" id="UP000478148">
    <property type="component" value="Unassembled WGS sequence"/>
</dbReference>
<comment type="caution">
    <text evidence="7">The sequence shown here is derived from an EMBL/GenBank/DDBJ whole genome shotgun (WGS) entry which is preliminary data.</text>
</comment>
<dbReference type="InterPro" id="IPR006140">
    <property type="entry name" value="D-isomer_DH_NAD-bd"/>
</dbReference>
<evidence type="ECO:0000313" key="7">
    <source>
        <dbReference type="EMBL" id="NGM16082.1"/>
    </source>
</evidence>
<dbReference type="GO" id="GO:0008720">
    <property type="term" value="F:D-lactate dehydrogenase (NAD+) activity"/>
    <property type="evidence" value="ECO:0007669"/>
    <property type="project" value="TreeGrafter"/>
</dbReference>
<dbReference type="InterPro" id="IPR058205">
    <property type="entry name" value="D-LDH-like"/>
</dbReference>
<feature type="domain" description="D-isomer specific 2-hydroxyacid dehydrogenase NAD-binding" evidence="6">
    <location>
        <begin position="111"/>
        <end position="297"/>
    </location>
</feature>
<protein>
    <submittedName>
        <fullName evidence="7">2-hydroxyacid dehydrogenase</fullName>
    </submittedName>
</protein>
<dbReference type="InterPro" id="IPR036291">
    <property type="entry name" value="NAD(P)-bd_dom_sf"/>
</dbReference>
<dbReference type="InterPro" id="IPR029753">
    <property type="entry name" value="D-isomer_DH_CS"/>
</dbReference>
<dbReference type="PANTHER" id="PTHR43026">
    <property type="entry name" value="2-HYDROXYACID DEHYDROGENASE HOMOLOG 1-RELATED"/>
    <property type="match status" value="1"/>
</dbReference>
<gene>
    <name evidence="7" type="ORF">ENC19_27360</name>
</gene>
<dbReference type="SUPFAM" id="SSF51735">
    <property type="entry name" value="NAD(P)-binding Rossmann-fold domains"/>
    <property type="match status" value="1"/>
</dbReference>
<evidence type="ECO:0000259" key="6">
    <source>
        <dbReference type="Pfam" id="PF02826"/>
    </source>
</evidence>
<keyword evidence="3" id="KW-0520">NAD</keyword>